<reference evidence="5" key="1">
    <citation type="journal article" date="2019" name="Int. J. Syst. Evol. Microbiol.">
        <title>The Global Catalogue of Microorganisms (GCM) 10K type strain sequencing project: providing services to taxonomists for standard genome sequencing and annotation.</title>
        <authorList>
            <consortium name="The Broad Institute Genomics Platform"/>
            <consortium name="The Broad Institute Genome Sequencing Center for Infectious Disease"/>
            <person name="Wu L."/>
            <person name="Ma J."/>
        </authorList>
    </citation>
    <scope>NUCLEOTIDE SEQUENCE [LARGE SCALE GENOMIC DNA]</scope>
    <source>
        <strain evidence="5">JCM 10977</strain>
    </source>
</reference>
<feature type="domain" description="GFO/IDH/MocA-like oxidoreductase" evidence="3">
    <location>
        <begin position="202"/>
        <end position="310"/>
    </location>
</feature>
<proteinExistence type="predicted"/>
<dbReference type="InterPro" id="IPR055170">
    <property type="entry name" value="GFO_IDH_MocA-like_dom"/>
</dbReference>
<accession>A0ABP4BH43</accession>
<dbReference type="Gene3D" id="3.30.360.10">
    <property type="entry name" value="Dihydrodipicolinate Reductase, domain 2"/>
    <property type="match status" value="1"/>
</dbReference>
<evidence type="ECO:0000313" key="4">
    <source>
        <dbReference type="EMBL" id="GAA0948564.1"/>
    </source>
</evidence>
<name>A0ABP4BH43_9ACTN</name>
<evidence type="ECO:0000259" key="2">
    <source>
        <dbReference type="Pfam" id="PF01408"/>
    </source>
</evidence>
<dbReference type="Gene3D" id="3.40.50.720">
    <property type="entry name" value="NAD(P)-binding Rossmann-like Domain"/>
    <property type="match status" value="1"/>
</dbReference>
<evidence type="ECO:0000256" key="1">
    <source>
        <dbReference type="SAM" id="MobiDB-lite"/>
    </source>
</evidence>
<dbReference type="Proteomes" id="UP001500542">
    <property type="component" value="Unassembled WGS sequence"/>
</dbReference>
<keyword evidence="5" id="KW-1185">Reference proteome</keyword>
<feature type="region of interest" description="Disordered" evidence="1">
    <location>
        <begin position="410"/>
        <end position="432"/>
    </location>
</feature>
<dbReference type="InterPro" id="IPR036291">
    <property type="entry name" value="NAD(P)-bd_dom_sf"/>
</dbReference>
<sequence length="432" mass="47218">MHAAADASTESADRPVGADLRSDESGEPDPTLPEDSERAGQEQAENLSGDDSPSLPISETSTQQSAAPATNRAGLRVGVVGCGYWGSKHVRVLHTLEMVGTVAVIDPNPDRALQLSRNYPALEAYKDLDEAIPHVDAVIIATSPSTHKPLALKAIAAGVHVMVEKPLATTAADAREMIAAAKAAGVVLMVGHTFEYHSAVWQLREMVQNRELGKLYYLETARLNLGLYQRDCNVLFDLAPNDVSIVNYVLGDMPVSVQCWTSRHANPQLEDVAYLRLHYMDPDVTANIHVSWLNPDKVRKVTMVGSEKMVVFDDLATQERMKVHDKGVSRPPRLVDELTEPPMSYRYGDVVLPHLVMNEPLMVEDEHFAECILTGLTPLTSGANGLAVVEVLEAAQMSAREGREVLIEEIAGKPEKGSADQHRETMSRLRGR</sequence>
<dbReference type="SUPFAM" id="SSF55347">
    <property type="entry name" value="Glyceraldehyde-3-phosphate dehydrogenase-like, C-terminal domain"/>
    <property type="match status" value="1"/>
</dbReference>
<dbReference type="PANTHER" id="PTHR43377">
    <property type="entry name" value="BILIVERDIN REDUCTASE A"/>
    <property type="match status" value="1"/>
</dbReference>
<dbReference type="InterPro" id="IPR051450">
    <property type="entry name" value="Gfo/Idh/MocA_Oxidoreductases"/>
</dbReference>
<dbReference type="SUPFAM" id="SSF51735">
    <property type="entry name" value="NAD(P)-binding Rossmann-fold domains"/>
    <property type="match status" value="1"/>
</dbReference>
<dbReference type="PANTHER" id="PTHR43377:SF6">
    <property type="entry name" value="GFO_IDH_MOCA-LIKE OXIDOREDUCTASE N-TERMINAL DOMAIN-CONTAINING PROTEIN"/>
    <property type="match status" value="1"/>
</dbReference>
<dbReference type="Pfam" id="PF01408">
    <property type="entry name" value="GFO_IDH_MocA"/>
    <property type="match status" value="1"/>
</dbReference>
<feature type="compositionally biased region" description="Polar residues" evidence="1">
    <location>
        <begin position="43"/>
        <end position="68"/>
    </location>
</feature>
<comment type="caution">
    <text evidence="4">The sequence shown here is derived from an EMBL/GenBank/DDBJ whole genome shotgun (WGS) entry which is preliminary data.</text>
</comment>
<feature type="domain" description="Gfo/Idh/MocA-like oxidoreductase N-terminal" evidence="2">
    <location>
        <begin position="75"/>
        <end position="192"/>
    </location>
</feature>
<evidence type="ECO:0000259" key="3">
    <source>
        <dbReference type="Pfam" id="PF22725"/>
    </source>
</evidence>
<evidence type="ECO:0000313" key="5">
    <source>
        <dbReference type="Proteomes" id="UP001500542"/>
    </source>
</evidence>
<dbReference type="Pfam" id="PF22725">
    <property type="entry name" value="GFO_IDH_MocA_C3"/>
    <property type="match status" value="1"/>
</dbReference>
<feature type="region of interest" description="Disordered" evidence="1">
    <location>
        <begin position="1"/>
        <end position="70"/>
    </location>
</feature>
<dbReference type="EMBL" id="BAAAHK010000011">
    <property type="protein sequence ID" value="GAA0948564.1"/>
    <property type="molecule type" value="Genomic_DNA"/>
</dbReference>
<protein>
    <submittedName>
        <fullName evidence="4">Gfo/Idh/MocA family oxidoreductase</fullName>
    </submittedName>
</protein>
<organism evidence="4 5">
    <name type="scientific">Kribbella koreensis</name>
    <dbReference type="NCBI Taxonomy" id="57909"/>
    <lineage>
        <taxon>Bacteria</taxon>
        <taxon>Bacillati</taxon>
        <taxon>Actinomycetota</taxon>
        <taxon>Actinomycetes</taxon>
        <taxon>Propionibacteriales</taxon>
        <taxon>Kribbellaceae</taxon>
        <taxon>Kribbella</taxon>
    </lineage>
</organism>
<dbReference type="InterPro" id="IPR000683">
    <property type="entry name" value="Gfo/Idh/MocA-like_OxRdtase_N"/>
</dbReference>
<gene>
    <name evidence="4" type="ORF">GCM10009554_46280</name>
</gene>